<comment type="cofactor">
    <cofactor evidence="15 16">
        <name>Mg(2+)</name>
        <dbReference type="ChEBI" id="CHEBI:18420"/>
    </cofactor>
    <cofactor evidence="15 16">
        <name>Mn(2+)</name>
        <dbReference type="ChEBI" id="CHEBI:29035"/>
    </cofactor>
    <text evidence="15 16">Binds 1 Mg(2+) or Mn(2+) ion per subunit.</text>
</comment>
<evidence type="ECO:0000256" key="8">
    <source>
        <dbReference type="ARBA" id="ARBA00022490"/>
    </source>
</evidence>
<comment type="subcellular location">
    <subcellularLocation>
        <location evidence="3 15">Cytoplasm</location>
    </subcellularLocation>
</comment>
<comment type="catalytic activity">
    <reaction evidence="1 15 16">
        <text>(2R,3S)-3-isopropylmalate + NAD(+) = 4-methyl-2-oxopentanoate + CO2 + NADH</text>
        <dbReference type="Rhea" id="RHEA:32271"/>
        <dbReference type="ChEBI" id="CHEBI:16526"/>
        <dbReference type="ChEBI" id="CHEBI:17865"/>
        <dbReference type="ChEBI" id="CHEBI:35121"/>
        <dbReference type="ChEBI" id="CHEBI:57540"/>
        <dbReference type="ChEBI" id="CHEBI:57945"/>
        <dbReference type="EC" id="1.1.1.85"/>
    </reaction>
</comment>
<dbReference type="NCBIfam" id="TIGR00169">
    <property type="entry name" value="leuB"/>
    <property type="match status" value="1"/>
</dbReference>
<dbReference type="PANTHER" id="PTHR42979:SF1">
    <property type="entry name" value="3-ISOPROPYLMALATE DEHYDROGENASE"/>
    <property type="match status" value="1"/>
</dbReference>
<reference evidence="18" key="1">
    <citation type="submission" date="2020-02" db="EMBL/GenBank/DDBJ databases">
        <authorList>
            <person name="Meier V. D."/>
        </authorList>
    </citation>
    <scope>NUCLEOTIDE SEQUENCE</scope>
    <source>
        <strain evidence="18">AVDCRST_MAG18</strain>
    </source>
</reference>
<feature type="binding site" evidence="15">
    <location>
        <position position="227"/>
    </location>
    <ligand>
        <name>Mg(2+)</name>
        <dbReference type="ChEBI" id="CHEBI:18420"/>
    </ligand>
</feature>
<evidence type="ECO:0000256" key="9">
    <source>
        <dbReference type="ARBA" id="ARBA00022605"/>
    </source>
</evidence>
<feature type="binding site" evidence="15">
    <location>
        <position position="110"/>
    </location>
    <ligand>
        <name>substrate</name>
    </ligand>
</feature>
<evidence type="ECO:0000256" key="2">
    <source>
        <dbReference type="ARBA" id="ARBA00001936"/>
    </source>
</evidence>
<evidence type="ECO:0000256" key="16">
    <source>
        <dbReference type="RuleBase" id="RU004445"/>
    </source>
</evidence>
<dbReference type="Pfam" id="PF00180">
    <property type="entry name" value="Iso_dh"/>
    <property type="match status" value="1"/>
</dbReference>
<feature type="binding site" evidence="15">
    <location>
        <begin position="295"/>
        <end position="307"/>
    </location>
    <ligand>
        <name>NAD(+)</name>
        <dbReference type="ChEBI" id="CHEBI:57540"/>
    </ligand>
</feature>
<dbReference type="InterPro" id="IPR004429">
    <property type="entry name" value="Isopropylmalate_DH"/>
</dbReference>
<dbReference type="GO" id="GO:0051287">
    <property type="term" value="F:NAD binding"/>
    <property type="evidence" value="ECO:0007669"/>
    <property type="project" value="InterPro"/>
</dbReference>
<evidence type="ECO:0000256" key="5">
    <source>
        <dbReference type="ARBA" id="ARBA00008319"/>
    </source>
</evidence>
<evidence type="ECO:0000256" key="4">
    <source>
        <dbReference type="ARBA" id="ARBA00004762"/>
    </source>
</evidence>
<dbReference type="InterPro" id="IPR019818">
    <property type="entry name" value="IsoCit/isopropylmalate_DH_CS"/>
</dbReference>
<keyword evidence="9 15" id="KW-0028">Amino-acid biosynthesis</keyword>
<name>A0A6J4V950_9BACT</name>
<dbReference type="EC" id="1.1.1.85" evidence="15"/>
<dbReference type="SUPFAM" id="SSF53659">
    <property type="entry name" value="Isocitrate/Isopropylmalate dehydrogenase-like"/>
    <property type="match status" value="1"/>
</dbReference>
<keyword evidence="10 15" id="KW-0479">Metal-binding</keyword>
<gene>
    <name evidence="15" type="primary">leuB</name>
    <name evidence="18" type="ORF">AVDCRST_MAG18-2058</name>
</gene>
<comment type="cofactor">
    <cofactor evidence="2">
        <name>Mn(2+)</name>
        <dbReference type="ChEBI" id="CHEBI:29035"/>
    </cofactor>
</comment>
<keyword evidence="8 15" id="KW-0963">Cytoplasm</keyword>
<keyword evidence="7 15" id="KW-0432">Leucine biosynthesis</keyword>
<keyword evidence="14 15" id="KW-0100">Branched-chain amino acid biosynthesis</keyword>
<sequence length="373" mass="39396">MAGGREYRIAVLAGDGIGPEVTAAARTVLDAVAARHDRQFAYEEAPIGGAAYDATGRPLPEATLDVCRRSDAILFGAIGGPKWDGVPVAQRPESGLLGLRRALGLFANLRPVRALPALAGSSPLKPEIAAGTDMIVVRELTGGIYFGEPRRRWTTDEGRQAVDTMPYGEREIGRIVRLACELARGRRGKVSSVDKANVLDTSRLWREVATEVAAEYPDVAMEHVLVDACAMYLISDPRRFDVIVTENLFGDILTDEAAVIAGSLGVVPSASLNGKAPERSDSPGVQFGLYEPIHGSAPDIAGQDRANPLGAILSAALLLRLSFGLEDEARTIERAVDAALAAGLRTRDIAATGVRTVGTRELGEAVAAQVAAL</sequence>
<evidence type="ECO:0000256" key="14">
    <source>
        <dbReference type="ARBA" id="ARBA00023304"/>
    </source>
</evidence>
<keyword evidence="13 15" id="KW-0520">NAD</keyword>
<comment type="similarity">
    <text evidence="5 15">Belongs to the isocitrate and isopropylmalate dehydrogenases family. LeuB type 1 subfamily.</text>
</comment>
<dbReference type="Gene3D" id="3.40.718.10">
    <property type="entry name" value="Isopropylmalate Dehydrogenase"/>
    <property type="match status" value="1"/>
</dbReference>
<proteinExistence type="inferred from homology"/>
<dbReference type="EMBL" id="CADCWN010000161">
    <property type="protein sequence ID" value="CAA9571740.1"/>
    <property type="molecule type" value="Genomic_DNA"/>
</dbReference>
<evidence type="ECO:0000259" key="17">
    <source>
        <dbReference type="SMART" id="SM01329"/>
    </source>
</evidence>
<evidence type="ECO:0000313" key="18">
    <source>
        <dbReference type="EMBL" id="CAA9571740.1"/>
    </source>
</evidence>
<dbReference type="GO" id="GO:0003862">
    <property type="term" value="F:3-isopropylmalate dehydrogenase activity"/>
    <property type="evidence" value="ECO:0007669"/>
    <property type="project" value="UniProtKB-UniRule"/>
</dbReference>
<feature type="domain" description="Isopropylmalate dehydrogenase-like" evidence="17">
    <location>
        <begin position="8"/>
        <end position="366"/>
    </location>
</feature>
<evidence type="ECO:0000256" key="7">
    <source>
        <dbReference type="ARBA" id="ARBA00022430"/>
    </source>
</evidence>
<feature type="site" description="Important for catalysis" evidence="15">
    <location>
        <position position="145"/>
    </location>
</feature>
<dbReference type="SMART" id="SM01329">
    <property type="entry name" value="Iso_dh"/>
    <property type="match status" value="1"/>
</dbReference>
<dbReference type="GO" id="GO:0005829">
    <property type="term" value="C:cytosol"/>
    <property type="evidence" value="ECO:0007669"/>
    <property type="project" value="TreeGrafter"/>
</dbReference>
<dbReference type="GO" id="GO:0009098">
    <property type="term" value="P:L-leucine biosynthetic process"/>
    <property type="evidence" value="ECO:0007669"/>
    <property type="project" value="UniProtKB-UniRule"/>
</dbReference>
<evidence type="ECO:0000256" key="6">
    <source>
        <dbReference type="ARBA" id="ARBA00011738"/>
    </source>
</evidence>
<protein>
    <recommendedName>
        <fullName evidence="15">3-isopropylmalate dehydrogenase</fullName>
        <ecNumber evidence="15">1.1.1.85</ecNumber>
    </recommendedName>
    <alternativeName>
        <fullName evidence="15">3-IPM-DH</fullName>
    </alternativeName>
    <alternativeName>
        <fullName evidence="15">Beta-IPM dehydrogenase</fullName>
        <shortName evidence="15">IMDH</shortName>
    </alternativeName>
</protein>
<keyword evidence="15" id="KW-0464">Manganese</keyword>
<dbReference type="FunFam" id="3.40.718.10:FF:000028">
    <property type="entry name" value="3-isopropylmalate dehydrogenase"/>
    <property type="match status" value="1"/>
</dbReference>
<dbReference type="GO" id="GO:0000287">
    <property type="term" value="F:magnesium ion binding"/>
    <property type="evidence" value="ECO:0007669"/>
    <property type="project" value="InterPro"/>
</dbReference>
<dbReference type="HAMAP" id="MF_01033">
    <property type="entry name" value="LeuB_type1"/>
    <property type="match status" value="1"/>
</dbReference>
<feature type="binding site" evidence="15">
    <location>
        <position position="255"/>
    </location>
    <ligand>
        <name>Mg(2+)</name>
        <dbReference type="ChEBI" id="CHEBI:18420"/>
    </ligand>
</feature>
<dbReference type="UniPathway" id="UPA00048">
    <property type="reaction ID" value="UER00072"/>
</dbReference>
<evidence type="ECO:0000256" key="1">
    <source>
        <dbReference type="ARBA" id="ARBA00000624"/>
    </source>
</evidence>
<comment type="pathway">
    <text evidence="4 15 16">Amino-acid biosynthesis; L-leucine biosynthesis; L-leucine from 3-methyl-2-oxobutanoate: step 3/4.</text>
</comment>
<evidence type="ECO:0000256" key="10">
    <source>
        <dbReference type="ARBA" id="ARBA00022723"/>
    </source>
</evidence>
<dbReference type="AlphaFoldDB" id="A0A6J4V950"/>
<keyword evidence="12 15" id="KW-0560">Oxidoreductase</keyword>
<feature type="binding site" evidence="15">
    <location>
        <position position="138"/>
    </location>
    <ligand>
        <name>substrate</name>
    </ligand>
</feature>
<evidence type="ECO:0000256" key="15">
    <source>
        <dbReference type="HAMAP-Rule" id="MF_01033"/>
    </source>
</evidence>
<accession>A0A6J4V950</accession>
<feature type="site" description="Important for catalysis" evidence="15">
    <location>
        <position position="195"/>
    </location>
</feature>
<organism evidence="18">
    <name type="scientific">uncultured Thermomicrobiales bacterium</name>
    <dbReference type="NCBI Taxonomy" id="1645740"/>
    <lineage>
        <taxon>Bacteria</taxon>
        <taxon>Pseudomonadati</taxon>
        <taxon>Thermomicrobiota</taxon>
        <taxon>Thermomicrobia</taxon>
        <taxon>Thermomicrobiales</taxon>
        <taxon>environmental samples</taxon>
    </lineage>
</organism>
<feature type="binding site" evidence="15">
    <location>
        <position position="100"/>
    </location>
    <ligand>
        <name>substrate</name>
    </ligand>
</feature>
<dbReference type="InterPro" id="IPR024084">
    <property type="entry name" value="IsoPropMal-DH-like_dom"/>
</dbReference>
<comment type="function">
    <text evidence="15 16">Catalyzes the oxidation of 3-carboxy-2-hydroxy-4-methylpentanoate (3-isopropylmalate) to 3-carboxy-4-methyl-2-oxopentanoate. The product decarboxylates to 4-methyl-2 oxopentanoate.</text>
</comment>
<feature type="binding site" evidence="15">
    <location>
        <position position="227"/>
    </location>
    <ligand>
        <name>substrate</name>
    </ligand>
</feature>
<evidence type="ECO:0000256" key="3">
    <source>
        <dbReference type="ARBA" id="ARBA00004496"/>
    </source>
</evidence>
<evidence type="ECO:0000256" key="12">
    <source>
        <dbReference type="ARBA" id="ARBA00023002"/>
    </source>
</evidence>
<comment type="subunit">
    <text evidence="6 15 16">Homodimer.</text>
</comment>
<evidence type="ECO:0000256" key="13">
    <source>
        <dbReference type="ARBA" id="ARBA00023027"/>
    </source>
</evidence>
<dbReference type="PROSITE" id="PS00470">
    <property type="entry name" value="IDH_IMDH"/>
    <property type="match status" value="1"/>
</dbReference>
<feature type="binding site" evidence="15">
    <location>
        <position position="251"/>
    </location>
    <ligand>
        <name>Mg(2+)</name>
        <dbReference type="ChEBI" id="CHEBI:18420"/>
    </ligand>
</feature>
<evidence type="ECO:0000256" key="11">
    <source>
        <dbReference type="ARBA" id="ARBA00022842"/>
    </source>
</evidence>
<dbReference type="PANTHER" id="PTHR42979">
    <property type="entry name" value="3-ISOPROPYLMALATE DEHYDROGENASE"/>
    <property type="match status" value="1"/>
</dbReference>
<feature type="binding site" evidence="15">
    <location>
        <begin position="80"/>
        <end position="93"/>
    </location>
    <ligand>
        <name>NAD(+)</name>
        <dbReference type="ChEBI" id="CHEBI:57540"/>
    </ligand>
</feature>
<keyword evidence="11 15" id="KW-0460">Magnesium</keyword>